<dbReference type="PROSITE" id="PS51379">
    <property type="entry name" value="4FE4S_FER_2"/>
    <property type="match status" value="1"/>
</dbReference>
<dbReference type="InterPro" id="IPR013149">
    <property type="entry name" value="ADH-like_C"/>
</dbReference>
<evidence type="ECO:0000313" key="7">
    <source>
        <dbReference type="EMBL" id="SDI02435.1"/>
    </source>
</evidence>
<dbReference type="GO" id="GO:0046872">
    <property type="term" value="F:metal ion binding"/>
    <property type="evidence" value="ECO:0007669"/>
    <property type="project" value="UniProtKB-KW"/>
</dbReference>
<dbReference type="RefSeq" id="WP_074754493.1">
    <property type="nucleotide sequence ID" value="NZ_FNCO01000010.1"/>
</dbReference>
<dbReference type="AlphaFoldDB" id="A0A1G8H752"/>
<dbReference type="Proteomes" id="UP000182894">
    <property type="component" value="Unassembled WGS sequence"/>
</dbReference>
<dbReference type="Gene3D" id="3.90.180.10">
    <property type="entry name" value="Medium-chain alcohol dehydrogenases, catalytic domain"/>
    <property type="match status" value="1"/>
</dbReference>
<proteinExistence type="inferred from homology"/>
<protein>
    <submittedName>
        <fullName evidence="7">L-idonate 5-dehydrogenase</fullName>
    </submittedName>
</protein>
<dbReference type="InterPro" id="IPR013154">
    <property type="entry name" value="ADH-like_N"/>
</dbReference>
<evidence type="ECO:0000256" key="2">
    <source>
        <dbReference type="ARBA" id="ARBA00008072"/>
    </source>
</evidence>
<dbReference type="STRING" id="89065.SAMN05216605_1101"/>
<reference evidence="8" key="1">
    <citation type="submission" date="2016-10" db="EMBL/GenBank/DDBJ databases">
        <authorList>
            <person name="Varghese N."/>
            <person name="Submissions S."/>
        </authorList>
    </citation>
    <scope>NUCLEOTIDE SEQUENCE [LARGE SCALE GENOMIC DNA]</scope>
    <source>
        <strain evidence="8">ATCC 700689</strain>
    </source>
</reference>
<dbReference type="SUPFAM" id="SSF50129">
    <property type="entry name" value="GroES-like"/>
    <property type="match status" value="1"/>
</dbReference>
<dbReference type="InterPro" id="IPR011032">
    <property type="entry name" value="GroES-like_sf"/>
</dbReference>
<dbReference type="Gene3D" id="3.40.50.720">
    <property type="entry name" value="NAD(P)-binding Rossmann-like Domain"/>
    <property type="match status" value="1"/>
</dbReference>
<dbReference type="SUPFAM" id="SSF51735">
    <property type="entry name" value="NAD(P)-binding Rossmann-fold domains"/>
    <property type="match status" value="1"/>
</dbReference>
<dbReference type="EMBL" id="FNCO01000010">
    <property type="protein sequence ID" value="SDI02435.1"/>
    <property type="molecule type" value="Genomic_DNA"/>
</dbReference>
<keyword evidence="5" id="KW-0560">Oxidoreductase</keyword>
<evidence type="ECO:0000256" key="1">
    <source>
        <dbReference type="ARBA" id="ARBA00001947"/>
    </source>
</evidence>
<comment type="cofactor">
    <cofactor evidence="1">
        <name>Zn(2+)</name>
        <dbReference type="ChEBI" id="CHEBI:29105"/>
    </cofactor>
</comment>
<sequence length="349" mass="36984">MQAIVCHAPKDLRVEAEDQPAALTSGQLRVRVARGGICGSDLHYYQHGGFGAVRLKEPMVLGHEISAVIAEVGDAQSGFSVGQRISVSPSRPCGGCTYCHEGMPNHCLNMRFYGSAMPFPHIQGAFRETLVIESSQAHVLAPTTTLAEGALAEPLSVGLHAIQRAGGVFGKRVLVTGCGPIGNLLIGSLKAAGALQIVAADLSDSALACARRMGASDIHNLKHEPEALARYTAEKGHFDVMFEASGSAQALRDGLACMRPRGVVVTVGLGGDVSIPLNLIVGKEIDLRGTFRFHPEFAQAVDLLNRKVIDVTPVISHTLPFHEAVQAFELAGDKQQAMKVVLDFGVKDV</sequence>
<dbReference type="Pfam" id="PF00107">
    <property type="entry name" value="ADH_zinc_N"/>
    <property type="match status" value="1"/>
</dbReference>
<dbReference type="PANTHER" id="PTHR43161:SF9">
    <property type="entry name" value="SORBITOL DEHYDROGENASE"/>
    <property type="match status" value="1"/>
</dbReference>
<organism evidence="7 8">
    <name type="scientific">Pseudomonas abietaniphila</name>
    <dbReference type="NCBI Taxonomy" id="89065"/>
    <lineage>
        <taxon>Bacteria</taxon>
        <taxon>Pseudomonadati</taxon>
        <taxon>Pseudomonadota</taxon>
        <taxon>Gammaproteobacteria</taxon>
        <taxon>Pseudomonadales</taxon>
        <taxon>Pseudomonadaceae</taxon>
        <taxon>Pseudomonas</taxon>
    </lineage>
</organism>
<keyword evidence="8" id="KW-1185">Reference proteome</keyword>
<dbReference type="PANTHER" id="PTHR43161">
    <property type="entry name" value="SORBITOL DEHYDROGENASE"/>
    <property type="match status" value="1"/>
</dbReference>
<keyword evidence="3" id="KW-0479">Metal-binding</keyword>
<feature type="domain" description="4Fe-4S ferredoxin-type" evidence="6">
    <location>
        <begin position="83"/>
        <end position="113"/>
    </location>
</feature>
<dbReference type="Pfam" id="PF08240">
    <property type="entry name" value="ADH_N"/>
    <property type="match status" value="1"/>
</dbReference>
<dbReference type="GO" id="GO:0016491">
    <property type="term" value="F:oxidoreductase activity"/>
    <property type="evidence" value="ECO:0007669"/>
    <property type="project" value="UniProtKB-KW"/>
</dbReference>
<comment type="similarity">
    <text evidence="2">Belongs to the zinc-containing alcohol dehydrogenase family.</text>
</comment>
<evidence type="ECO:0000256" key="4">
    <source>
        <dbReference type="ARBA" id="ARBA00022833"/>
    </source>
</evidence>
<evidence type="ECO:0000313" key="8">
    <source>
        <dbReference type="Proteomes" id="UP000182894"/>
    </source>
</evidence>
<keyword evidence="4" id="KW-0862">Zinc</keyword>
<dbReference type="OrthoDB" id="9773078at2"/>
<dbReference type="CDD" id="cd08232">
    <property type="entry name" value="idonate-5-DH"/>
    <property type="match status" value="1"/>
</dbReference>
<evidence type="ECO:0000256" key="5">
    <source>
        <dbReference type="ARBA" id="ARBA00023002"/>
    </source>
</evidence>
<dbReference type="InterPro" id="IPR036291">
    <property type="entry name" value="NAD(P)-bd_dom_sf"/>
</dbReference>
<evidence type="ECO:0000256" key="3">
    <source>
        <dbReference type="ARBA" id="ARBA00022723"/>
    </source>
</evidence>
<evidence type="ECO:0000259" key="6">
    <source>
        <dbReference type="PROSITE" id="PS51379"/>
    </source>
</evidence>
<gene>
    <name evidence="7" type="ORF">SAMN05216605_1101</name>
</gene>
<dbReference type="InterPro" id="IPR017896">
    <property type="entry name" value="4Fe4S_Fe-S-bd"/>
</dbReference>
<accession>A0A1G8H752</accession>
<name>A0A1G8H752_9PSED</name>